<dbReference type="Proteomes" id="UP001224682">
    <property type="component" value="Unassembled WGS sequence"/>
</dbReference>
<accession>A0ABU0B6F6</accession>
<keyword evidence="3" id="KW-1185">Reference proteome</keyword>
<proteinExistence type="predicted"/>
<sequence length="403" mass="44475">MSNEVATREERLAARVDTTETRALPISSRMGGVAFSNMQQVMEFSKLMALSDVAVPKFMRMNPGSCLAVTMQAIEWQMSPWAVANKAYSVNDRVGYESQLIHAVVLRRAPIKGRLRCEFIGDAERRRCRVWAILDDGTDEIVEYTSPDIGRIPVKNSPLWKGDPDQQLFYYSSRAFARRHFPDVILGIYTQDELYDRNDVRTQAPAARPDMVETLDLLAAQGPADEAVELAAKPSEPEKPKRERRQRSAAREDADASVPAVAAEASGVVDVVETTTSGSVANVSGTPAVAEADVVDDDPFAEGAEEVAAEAPSADDEAERIFTRMENLDVAPRGIDQSDVEQCRLFLEGHDAAHAKHPRTVPPDLKRRWIEDKDERARTLGICWMKGHDSVTGFTPPPPASKA</sequence>
<dbReference type="InterPro" id="IPR018330">
    <property type="entry name" value="RecT_fam"/>
</dbReference>
<dbReference type="EMBL" id="JAUSUI010000001">
    <property type="protein sequence ID" value="MDQ0301412.1"/>
    <property type="molecule type" value="Genomic_DNA"/>
</dbReference>
<reference evidence="2 3" key="1">
    <citation type="submission" date="2023-07" db="EMBL/GenBank/DDBJ databases">
        <title>Genomic Encyclopedia of Type Strains, Phase IV (KMG-IV): sequencing the most valuable type-strain genomes for metagenomic binning, comparative biology and taxonomic classification.</title>
        <authorList>
            <person name="Goeker M."/>
        </authorList>
    </citation>
    <scope>NUCLEOTIDE SEQUENCE [LARGE SCALE GENOMIC DNA]</scope>
    <source>
        <strain evidence="2 3">DSM 2457</strain>
    </source>
</reference>
<dbReference type="RefSeq" id="WP_307017748.1">
    <property type="nucleotide sequence ID" value="NZ_JAUSUI010000001.1"/>
</dbReference>
<evidence type="ECO:0000313" key="3">
    <source>
        <dbReference type="Proteomes" id="UP001224682"/>
    </source>
</evidence>
<dbReference type="Pfam" id="PF03837">
    <property type="entry name" value="RecT"/>
    <property type="match status" value="1"/>
</dbReference>
<protein>
    <recommendedName>
        <fullName evidence="4">Recombinase RecT</fullName>
    </recommendedName>
</protein>
<evidence type="ECO:0000313" key="2">
    <source>
        <dbReference type="EMBL" id="MDQ0301412.1"/>
    </source>
</evidence>
<comment type="caution">
    <text evidence="2">The sequence shown here is derived from an EMBL/GenBank/DDBJ whole genome shotgun (WGS) entry which is preliminary data.</text>
</comment>
<feature type="region of interest" description="Disordered" evidence="1">
    <location>
        <begin position="229"/>
        <end position="261"/>
    </location>
</feature>
<evidence type="ECO:0008006" key="4">
    <source>
        <dbReference type="Google" id="ProtNLM"/>
    </source>
</evidence>
<organism evidence="2 3">
    <name type="scientific">Ancylobacter polymorphus</name>
    <dbReference type="NCBI Taxonomy" id="223390"/>
    <lineage>
        <taxon>Bacteria</taxon>
        <taxon>Pseudomonadati</taxon>
        <taxon>Pseudomonadota</taxon>
        <taxon>Alphaproteobacteria</taxon>
        <taxon>Hyphomicrobiales</taxon>
        <taxon>Xanthobacteraceae</taxon>
        <taxon>Ancylobacter</taxon>
    </lineage>
</organism>
<name>A0ABU0B6F6_9HYPH</name>
<evidence type="ECO:0000256" key="1">
    <source>
        <dbReference type="SAM" id="MobiDB-lite"/>
    </source>
</evidence>
<gene>
    <name evidence="2" type="ORF">J2S75_000423</name>
</gene>